<dbReference type="PANTHER" id="PTHR45527">
    <property type="entry name" value="NONRIBOSOMAL PEPTIDE SYNTHETASE"/>
    <property type="match status" value="1"/>
</dbReference>
<dbReference type="OrthoDB" id="4317020at2"/>
<evidence type="ECO:0000313" key="2">
    <source>
        <dbReference type="EMBL" id="AMP99112.1"/>
    </source>
</evidence>
<dbReference type="Proteomes" id="UP000071561">
    <property type="component" value="Chromosome"/>
</dbReference>
<dbReference type="SUPFAM" id="SSF53474">
    <property type="entry name" value="alpha/beta-Hydrolases"/>
    <property type="match status" value="1"/>
</dbReference>
<dbReference type="CDD" id="cd05930">
    <property type="entry name" value="A_NRPS"/>
    <property type="match status" value="1"/>
</dbReference>
<dbReference type="Gene3D" id="1.10.10.1830">
    <property type="entry name" value="Non-ribosomal peptide synthase, adenylation domain"/>
    <property type="match status" value="1"/>
</dbReference>
<gene>
    <name evidence="2" type="ORF">AY601_2215</name>
</gene>
<dbReference type="InterPro" id="IPR023213">
    <property type="entry name" value="CAT-like_dom_sf"/>
</dbReference>
<dbReference type="Gene3D" id="2.30.38.10">
    <property type="entry name" value="Luciferase, Domain 3"/>
    <property type="match status" value="1"/>
</dbReference>
<dbReference type="InterPro" id="IPR044894">
    <property type="entry name" value="TubC_N_sf"/>
</dbReference>
<dbReference type="InterPro" id="IPR029058">
    <property type="entry name" value="AB_hydrolase_fold"/>
</dbReference>
<dbReference type="Pfam" id="PF13193">
    <property type="entry name" value="AMP-binding_C"/>
    <property type="match status" value="1"/>
</dbReference>
<dbReference type="Pfam" id="PF00550">
    <property type="entry name" value="PP-binding"/>
    <property type="match status" value="1"/>
</dbReference>
<keyword evidence="3" id="KW-1185">Reference proteome</keyword>
<dbReference type="NCBIfam" id="TIGR01733">
    <property type="entry name" value="AA-adenyl-dom"/>
    <property type="match status" value="1"/>
</dbReference>
<dbReference type="Pfam" id="PF00501">
    <property type="entry name" value="AMP-binding"/>
    <property type="match status" value="1"/>
</dbReference>
<dbReference type="Gene3D" id="3.30.559.30">
    <property type="entry name" value="Nonribosomal peptide synthetase, condensation domain"/>
    <property type="match status" value="1"/>
</dbReference>
<dbReference type="InterPro" id="IPR000873">
    <property type="entry name" value="AMP-dep_synth/lig_dom"/>
</dbReference>
<protein>
    <submittedName>
        <fullName evidence="2">Nonribosomal peptide synthetase</fullName>
    </submittedName>
</protein>
<accession>A0A127VCM7</accession>
<dbReference type="Gene3D" id="3.40.50.1820">
    <property type="entry name" value="alpha/beta hydrolase"/>
    <property type="match status" value="1"/>
</dbReference>
<dbReference type="Gene3D" id="3.30.559.10">
    <property type="entry name" value="Chloramphenicol acetyltransferase-like domain"/>
    <property type="match status" value="1"/>
</dbReference>
<dbReference type="PROSITE" id="PS00455">
    <property type="entry name" value="AMP_BINDING"/>
    <property type="match status" value="1"/>
</dbReference>
<name>A0A127VCM7_9SPHI</name>
<evidence type="ECO:0000313" key="3">
    <source>
        <dbReference type="Proteomes" id="UP000071561"/>
    </source>
</evidence>
<dbReference type="GO" id="GO:0003824">
    <property type="term" value="F:catalytic activity"/>
    <property type="evidence" value="ECO:0007669"/>
    <property type="project" value="InterPro"/>
</dbReference>
<dbReference type="InterPro" id="IPR010071">
    <property type="entry name" value="AA_adenyl_dom"/>
</dbReference>
<dbReference type="SUPFAM" id="SSF56801">
    <property type="entry name" value="Acetyl-CoA synthetase-like"/>
    <property type="match status" value="1"/>
</dbReference>
<dbReference type="PATRIC" id="fig|188932.3.peg.2320"/>
<sequence length="1415" mass="160377">MIRFLNKIAQQGILIDFVDGKLKLFTENENLDPDLLNEIKAKKEDIIAYLSENLSSGINNNNYSEIPVAPYAADFMASSAQIRMWILSRFEDSNISSNMPYSLTFKGNIAHLEKAILSVIERHESLRTVFFANTEGVVRQSIQSVRELAFKTDYRDFSTAADPEKLVQEYLNQDICKPFDLENGPLLRTAILQTSADTCTFYYVLHHIICDGWSLGVLKNDILAYYNFYNEGVGLQLPEMRIQYKDYTLWQQEKSGIHELRNHRKYWLEKLSGELPAVTLPFQKNRPKIKSYQGSNLSTWISPELTTTLKLFCTGQDGSLFVGLLALWNVLIFRCTAQKDIIIGTPVAGRNHPDLENQIGFYLNLLPLRNQVDPQEDFFSFYEKVKKAVLSDFEYQNYPFDHLIAELDLIKDTGRSPLFDILLILQNTAGEIAGTTQDTIDFQDRIIAKKGVSIPKYDLDIEFKETGGGLFFSINYNTDLFDTEEIKTLMAYYMRLMSVLLRHPAQKLGEADFLTDLQKNTLLYNFNDTLVKYAEEKTVVDLFSAQVLKHPDHVAIVFENTKITYQELDESSNQLAHYLQENYAVGPNDIVGIKLNRTEWMIISMLGILKAGGAYVAIDTNYPEQRIEYIKKDCNCKVCIDSDELRRFASKQALYAKQALYSTVSLKDLAYVLYTSGSTGIPKGVMVTLENLMSFLVNLDGAFHFSQLKSFGLSTSLTFDLSILEILGALCTGKEAHLFSDEELQDPFLFLERLATGKIEGMLATPSRLMQLYELTAYLPAGLKVLIAGGEPLSTVLFDKLRKEPFISLNAYGPTETTIYSTVFNLKDGIKPLIGKPLANEQIYILNELQQLQPLYVSGEIYIGGRGVSKGYLGRADLTAEKFIAHPFKAGGYLYNTGDLGRWLPDGNIEFKGRIDDQVKIRGHRIELKEVEHALLMNPQLIDAVVINIKSSSGMEELAAYIVAAAEIDVQGIREYLLTCLPEYMVPAYFIQIDKIPLTISGKTDKKNLPGLAGAYAHQGTTYIPPETANEKALITVCQDILKIEQISISSSFFNLGGDSIKSIQIVSRLKQNGYILKLADILHTPVLRDIATRMTKISILQKEISPDQLLVRSATGKDKVSHLTEECQLEFAVLSNYNFIAVQKPNLIVFHEGTGEILGYRHLFDGLKSHFNIWAFKFDKAVCSPTAVNPMEMAALYAKTILEKFGDPGQIHLLGWSYGGYIAYLVTNYFEQRAKAPIRLIMIDSPNYINPDYNGDYKKEYFTANYELSIELERKLILDICPQLDISDLAEIQEIDLFWKEVAKKVALQHYDFIIPEFWKDYFQKVYPGTDLAHCIEKINQLRTIGLNIPTPHHDPVQETNLIYFKAKHSAKEHGLFWRELTKSPFQEEEITGGHGSMMKPPHIEQIIATLTKF</sequence>
<dbReference type="Pfam" id="PF00975">
    <property type="entry name" value="Thioesterase"/>
    <property type="match status" value="1"/>
</dbReference>
<dbReference type="Pfam" id="PF18563">
    <property type="entry name" value="TubC_N"/>
    <property type="match status" value="1"/>
</dbReference>
<dbReference type="RefSeq" id="WP_068400582.1">
    <property type="nucleotide sequence ID" value="NZ_CP014504.1"/>
</dbReference>
<dbReference type="Gene3D" id="3.40.50.980">
    <property type="match status" value="2"/>
</dbReference>
<dbReference type="InterPro" id="IPR009081">
    <property type="entry name" value="PP-bd_ACP"/>
</dbReference>
<dbReference type="InterPro" id="IPR001031">
    <property type="entry name" value="Thioesterase"/>
</dbReference>
<dbReference type="InterPro" id="IPR020845">
    <property type="entry name" value="AMP-binding_CS"/>
</dbReference>
<dbReference type="InterPro" id="IPR041464">
    <property type="entry name" value="TubC_N"/>
</dbReference>
<dbReference type="Gene3D" id="1.10.1200.10">
    <property type="entry name" value="ACP-like"/>
    <property type="match status" value="1"/>
</dbReference>
<dbReference type="PANTHER" id="PTHR45527:SF1">
    <property type="entry name" value="FATTY ACID SYNTHASE"/>
    <property type="match status" value="1"/>
</dbReference>
<dbReference type="GO" id="GO:0043041">
    <property type="term" value="P:amino acid activation for nonribosomal peptide biosynthetic process"/>
    <property type="evidence" value="ECO:0007669"/>
    <property type="project" value="TreeGrafter"/>
</dbReference>
<dbReference type="Pfam" id="PF00668">
    <property type="entry name" value="Condensation"/>
    <property type="match status" value="1"/>
</dbReference>
<dbReference type="InterPro" id="IPR025110">
    <property type="entry name" value="AMP-bd_C"/>
</dbReference>
<dbReference type="KEGG" id="pcm:AY601_2215"/>
<feature type="domain" description="Carrier" evidence="1">
    <location>
        <begin position="1025"/>
        <end position="1099"/>
    </location>
</feature>
<dbReference type="InterPro" id="IPR001242">
    <property type="entry name" value="Condensation_dom"/>
</dbReference>
<dbReference type="GO" id="GO:0031177">
    <property type="term" value="F:phosphopantetheine binding"/>
    <property type="evidence" value="ECO:0007669"/>
    <property type="project" value="TreeGrafter"/>
</dbReference>
<dbReference type="Gene3D" id="3.30.300.30">
    <property type="match status" value="1"/>
</dbReference>
<evidence type="ECO:0000259" key="1">
    <source>
        <dbReference type="PROSITE" id="PS50075"/>
    </source>
</evidence>
<dbReference type="GO" id="GO:0005737">
    <property type="term" value="C:cytoplasm"/>
    <property type="evidence" value="ECO:0007669"/>
    <property type="project" value="TreeGrafter"/>
</dbReference>
<dbReference type="GO" id="GO:0044550">
    <property type="term" value="P:secondary metabolite biosynthetic process"/>
    <property type="evidence" value="ECO:0007669"/>
    <property type="project" value="TreeGrafter"/>
</dbReference>
<dbReference type="SUPFAM" id="SSF52777">
    <property type="entry name" value="CoA-dependent acyltransferases"/>
    <property type="match status" value="2"/>
</dbReference>
<reference evidence="2 3" key="1">
    <citation type="submission" date="2016-03" db="EMBL/GenBank/DDBJ databases">
        <title>Complete genome sequence of Pedobacter cryoconitis PAMC 27485.</title>
        <authorList>
            <person name="Lee J."/>
            <person name="Kim O.-S."/>
        </authorList>
    </citation>
    <scope>NUCLEOTIDE SEQUENCE [LARGE SCALE GENOMIC DNA]</scope>
    <source>
        <strain evidence="2 3">PAMC 27485</strain>
    </source>
</reference>
<dbReference type="FunFam" id="3.40.50.980:FF:000001">
    <property type="entry name" value="Non-ribosomal peptide synthetase"/>
    <property type="match status" value="1"/>
</dbReference>
<dbReference type="EMBL" id="CP014504">
    <property type="protein sequence ID" value="AMP99112.1"/>
    <property type="molecule type" value="Genomic_DNA"/>
</dbReference>
<dbReference type="PROSITE" id="PS50075">
    <property type="entry name" value="CARRIER"/>
    <property type="match status" value="1"/>
</dbReference>
<organism evidence="2 3">
    <name type="scientific">Pedobacter cryoconitis</name>
    <dbReference type="NCBI Taxonomy" id="188932"/>
    <lineage>
        <taxon>Bacteria</taxon>
        <taxon>Pseudomonadati</taxon>
        <taxon>Bacteroidota</taxon>
        <taxon>Sphingobacteriia</taxon>
        <taxon>Sphingobacteriales</taxon>
        <taxon>Sphingobacteriaceae</taxon>
        <taxon>Pedobacter</taxon>
    </lineage>
</organism>
<dbReference type="InterPro" id="IPR036736">
    <property type="entry name" value="ACP-like_sf"/>
</dbReference>
<dbReference type="CDD" id="cd19531">
    <property type="entry name" value="LCL_NRPS-like"/>
    <property type="match status" value="1"/>
</dbReference>
<dbReference type="SUPFAM" id="SSF47336">
    <property type="entry name" value="ACP-like"/>
    <property type="match status" value="1"/>
</dbReference>
<dbReference type="InterPro" id="IPR045851">
    <property type="entry name" value="AMP-bd_C_sf"/>
</dbReference>
<proteinExistence type="predicted"/>